<evidence type="ECO:0000256" key="6">
    <source>
        <dbReference type="ARBA" id="ARBA00022679"/>
    </source>
</evidence>
<keyword evidence="4" id="KW-1003">Cell membrane</keyword>
<dbReference type="SUPFAM" id="SSF55874">
    <property type="entry name" value="ATPase domain of HSP90 chaperone/DNA topoisomerase II/histidine kinase"/>
    <property type="match status" value="1"/>
</dbReference>
<feature type="region of interest" description="Disordered" evidence="13">
    <location>
        <begin position="554"/>
        <end position="580"/>
    </location>
</feature>
<dbReference type="Gene3D" id="6.10.340.10">
    <property type="match status" value="1"/>
</dbReference>
<protein>
    <recommendedName>
        <fullName evidence="3">histidine kinase</fullName>
        <ecNumber evidence="3">2.7.13.3</ecNumber>
    </recommendedName>
</protein>
<evidence type="ECO:0000259" key="15">
    <source>
        <dbReference type="PROSITE" id="PS50885"/>
    </source>
</evidence>
<gene>
    <name evidence="16" type="ORF">GCM10011322_12250</name>
</gene>
<dbReference type="PROSITE" id="PS50885">
    <property type="entry name" value="HAMP"/>
    <property type="match status" value="1"/>
</dbReference>
<dbReference type="CDD" id="cd12914">
    <property type="entry name" value="PDC1_DGC_like"/>
    <property type="match status" value="1"/>
</dbReference>
<evidence type="ECO:0000256" key="3">
    <source>
        <dbReference type="ARBA" id="ARBA00012438"/>
    </source>
</evidence>
<evidence type="ECO:0000313" key="17">
    <source>
        <dbReference type="Proteomes" id="UP000600449"/>
    </source>
</evidence>
<proteinExistence type="predicted"/>
<accession>A0A917Q634</accession>
<dbReference type="InterPro" id="IPR003660">
    <property type="entry name" value="HAMP_dom"/>
</dbReference>
<dbReference type="EC" id="2.7.13.3" evidence="3"/>
<evidence type="ECO:0000256" key="7">
    <source>
        <dbReference type="ARBA" id="ARBA00022692"/>
    </source>
</evidence>
<dbReference type="GO" id="GO:0004673">
    <property type="term" value="F:protein histidine kinase activity"/>
    <property type="evidence" value="ECO:0007669"/>
    <property type="project" value="UniProtKB-EC"/>
</dbReference>
<dbReference type="SUPFAM" id="SSF158472">
    <property type="entry name" value="HAMP domain-like"/>
    <property type="match status" value="1"/>
</dbReference>
<feature type="transmembrane region" description="Helical" evidence="14">
    <location>
        <begin position="279"/>
        <end position="300"/>
    </location>
</feature>
<name>A0A917Q634_9HYPH</name>
<keyword evidence="8" id="KW-0547">Nucleotide-binding</keyword>
<feature type="domain" description="HAMP" evidence="15">
    <location>
        <begin position="302"/>
        <end position="354"/>
    </location>
</feature>
<evidence type="ECO:0000256" key="11">
    <source>
        <dbReference type="ARBA" id="ARBA00022989"/>
    </source>
</evidence>
<dbReference type="CDD" id="cd16936">
    <property type="entry name" value="HATPase_RsbW-like"/>
    <property type="match status" value="1"/>
</dbReference>
<organism evidence="16 17">
    <name type="scientific">Salinarimonas ramus</name>
    <dbReference type="NCBI Taxonomy" id="690164"/>
    <lineage>
        <taxon>Bacteria</taxon>
        <taxon>Pseudomonadati</taxon>
        <taxon>Pseudomonadota</taxon>
        <taxon>Alphaproteobacteria</taxon>
        <taxon>Hyphomicrobiales</taxon>
        <taxon>Salinarimonadaceae</taxon>
        <taxon>Salinarimonas</taxon>
    </lineage>
</organism>
<dbReference type="EMBL" id="BMMF01000003">
    <property type="protein sequence ID" value="GGK27255.1"/>
    <property type="molecule type" value="Genomic_DNA"/>
</dbReference>
<dbReference type="CDD" id="cd06225">
    <property type="entry name" value="HAMP"/>
    <property type="match status" value="1"/>
</dbReference>
<evidence type="ECO:0000313" key="16">
    <source>
        <dbReference type="EMBL" id="GGK27255.1"/>
    </source>
</evidence>
<keyword evidence="17" id="KW-1185">Reference proteome</keyword>
<keyword evidence="10" id="KW-0067">ATP-binding</keyword>
<evidence type="ECO:0000256" key="14">
    <source>
        <dbReference type="SAM" id="Phobius"/>
    </source>
</evidence>
<dbReference type="Gene3D" id="3.30.450.20">
    <property type="entry name" value="PAS domain"/>
    <property type="match status" value="2"/>
</dbReference>
<dbReference type="RefSeq" id="WP_188910683.1">
    <property type="nucleotide sequence ID" value="NZ_BMMF01000003.1"/>
</dbReference>
<dbReference type="Pfam" id="PF02743">
    <property type="entry name" value="dCache_1"/>
    <property type="match status" value="1"/>
</dbReference>
<keyword evidence="9" id="KW-0418">Kinase</keyword>
<dbReference type="Pfam" id="PF07568">
    <property type="entry name" value="HisKA_2"/>
    <property type="match status" value="1"/>
</dbReference>
<evidence type="ECO:0000256" key="13">
    <source>
        <dbReference type="SAM" id="MobiDB-lite"/>
    </source>
</evidence>
<keyword evidence="6" id="KW-0808">Transferase</keyword>
<dbReference type="Pfam" id="PF00672">
    <property type="entry name" value="HAMP"/>
    <property type="match status" value="1"/>
</dbReference>
<dbReference type="Proteomes" id="UP000600449">
    <property type="component" value="Unassembled WGS sequence"/>
</dbReference>
<dbReference type="InterPro" id="IPR036890">
    <property type="entry name" value="HATPase_C_sf"/>
</dbReference>
<evidence type="ECO:0000256" key="4">
    <source>
        <dbReference type="ARBA" id="ARBA00022475"/>
    </source>
</evidence>
<keyword evidence="5" id="KW-0597">Phosphoprotein</keyword>
<dbReference type="InterPro" id="IPR033479">
    <property type="entry name" value="dCache_1"/>
</dbReference>
<evidence type="ECO:0000256" key="1">
    <source>
        <dbReference type="ARBA" id="ARBA00000085"/>
    </source>
</evidence>
<evidence type="ECO:0000256" key="2">
    <source>
        <dbReference type="ARBA" id="ARBA00004651"/>
    </source>
</evidence>
<reference evidence="16 17" key="1">
    <citation type="journal article" date="2014" name="Int. J. Syst. Evol. Microbiol.">
        <title>Complete genome sequence of Corynebacterium casei LMG S-19264T (=DSM 44701T), isolated from a smear-ripened cheese.</title>
        <authorList>
            <consortium name="US DOE Joint Genome Institute (JGI-PGF)"/>
            <person name="Walter F."/>
            <person name="Albersmeier A."/>
            <person name="Kalinowski J."/>
            <person name="Ruckert C."/>
        </authorList>
    </citation>
    <scope>NUCLEOTIDE SEQUENCE [LARGE SCALE GENOMIC DNA]</scope>
    <source>
        <strain evidence="16 17">CGMCC 1.9161</strain>
    </source>
</reference>
<keyword evidence="11 14" id="KW-1133">Transmembrane helix</keyword>
<comment type="subcellular location">
    <subcellularLocation>
        <location evidence="2">Cell membrane</location>
        <topology evidence="2">Multi-pass membrane protein</topology>
    </subcellularLocation>
</comment>
<sequence length="580" mass="61534">MSLAARLAALVLAAILPLIAALALAQRGLYRDQEADVRAEALHQVRFLSGELSQIVDGIRQVQSVLVEIPAIREGDGESCSGILDRVVAGDALLNNVLVADRAGRLVCDGVHQPEDLSSYSVADRDYFREARRTGEFAIGTWAVGRSTGVPVVHFASPIQDDLGRFQGAIITAIDLAALGERLDRGRWNSDHATRVADREGTILLRHPDNDAYTGQRMTPALLALLDDAAPGTADVTETVDGVPRILGYVPPAANLGSFYVGIGVSRDEAYAILDQANWRGLLVMLLAGIVAAAAAWLVAQRAVRRPVQRVLDTAERWRAGDLDARSGLTGRGEIAALGRAFDALAEDLQATLGRKEMLLRELAHRTMNNLQVLGSLMTLQRKSVGDETARRELDEAAGRVRAMAAAYRNLHRSGSSGGSVDFARLLEELCTSVEGGLMPEGSRCVVTAMPLVLDAETAMPIALAANELLTNAVKHGGGEDVEVILAPDDTAWRLTIRNQGPPLPAGFTPRTATGFGLRMVAAMADQAGGSLEIESEGGWTSFAVRFTAAAARQASAPRETTAHGTGRDTGDVATSPSPG</sequence>
<evidence type="ECO:0000256" key="5">
    <source>
        <dbReference type="ARBA" id="ARBA00022553"/>
    </source>
</evidence>
<keyword evidence="7 14" id="KW-0812">Transmembrane</keyword>
<dbReference type="PANTHER" id="PTHR41523">
    <property type="entry name" value="TWO-COMPONENT SYSTEM SENSOR PROTEIN"/>
    <property type="match status" value="1"/>
</dbReference>
<dbReference type="InterPro" id="IPR003594">
    <property type="entry name" value="HATPase_dom"/>
</dbReference>
<dbReference type="CDD" id="cd12915">
    <property type="entry name" value="PDC2_DGC_like"/>
    <property type="match status" value="1"/>
</dbReference>
<evidence type="ECO:0000256" key="12">
    <source>
        <dbReference type="ARBA" id="ARBA00023136"/>
    </source>
</evidence>
<dbReference type="GO" id="GO:0005524">
    <property type="term" value="F:ATP binding"/>
    <property type="evidence" value="ECO:0007669"/>
    <property type="project" value="UniProtKB-KW"/>
</dbReference>
<dbReference type="SMART" id="SM00304">
    <property type="entry name" value="HAMP"/>
    <property type="match status" value="1"/>
</dbReference>
<dbReference type="Pfam" id="PF02518">
    <property type="entry name" value="HATPase_c"/>
    <property type="match status" value="1"/>
</dbReference>
<evidence type="ECO:0000256" key="8">
    <source>
        <dbReference type="ARBA" id="ARBA00022741"/>
    </source>
</evidence>
<evidence type="ECO:0000256" key="9">
    <source>
        <dbReference type="ARBA" id="ARBA00022777"/>
    </source>
</evidence>
<dbReference type="SMART" id="SM00387">
    <property type="entry name" value="HATPase_c"/>
    <property type="match status" value="1"/>
</dbReference>
<dbReference type="PANTHER" id="PTHR41523:SF8">
    <property type="entry name" value="ETHYLENE RESPONSE SENSOR PROTEIN"/>
    <property type="match status" value="1"/>
</dbReference>
<dbReference type="InterPro" id="IPR011495">
    <property type="entry name" value="Sig_transdc_His_kin_sub2_dim/P"/>
</dbReference>
<dbReference type="AlphaFoldDB" id="A0A917Q634"/>
<evidence type="ECO:0000256" key="10">
    <source>
        <dbReference type="ARBA" id="ARBA00022840"/>
    </source>
</evidence>
<comment type="caution">
    <text evidence="16">The sequence shown here is derived from an EMBL/GenBank/DDBJ whole genome shotgun (WGS) entry which is preliminary data.</text>
</comment>
<dbReference type="GO" id="GO:0005886">
    <property type="term" value="C:plasma membrane"/>
    <property type="evidence" value="ECO:0007669"/>
    <property type="project" value="UniProtKB-SubCell"/>
</dbReference>
<keyword evidence="12 14" id="KW-0472">Membrane</keyword>
<dbReference type="GO" id="GO:0007165">
    <property type="term" value="P:signal transduction"/>
    <property type="evidence" value="ECO:0007669"/>
    <property type="project" value="InterPro"/>
</dbReference>
<comment type="catalytic activity">
    <reaction evidence="1">
        <text>ATP + protein L-histidine = ADP + protein N-phospho-L-histidine.</text>
        <dbReference type="EC" id="2.7.13.3"/>
    </reaction>
</comment>
<dbReference type="Gene3D" id="3.30.565.10">
    <property type="entry name" value="Histidine kinase-like ATPase, C-terminal domain"/>
    <property type="match status" value="1"/>
</dbReference>